<dbReference type="OrthoDB" id="509960at2"/>
<protein>
    <recommendedName>
        <fullName evidence="3">Flagellar assembly protein H</fullName>
    </recommendedName>
</protein>
<dbReference type="EMBL" id="DS989872">
    <property type="protein sequence ID" value="EDX71451.1"/>
    <property type="molecule type" value="Genomic_DNA"/>
</dbReference>
<dbReference type="AlphaFoldDB" id="B4W301"/>
<dbReference type="HOGENOM" id="CLU_059541_0_0_3"/>
<evidence type="ECO:0008006" key="3">
    <source>
        <dbReference type="Google" id="ProtNLM"/>
    </source>
</evidence>
<dbReference type="eggNOG" id="COG5464">
    <property type="taxonomic scope" value="Bacteria"/>
</dbReference>
<dbReference type="Proteomes" id="UP000003835">
    <property type="component" value="Unassembled WGS sequence"/>
</dbReference>
<sequence length="371" mass="42643">MTRQPHDQFAKQYLEELLSPLGTVETSRDVPSEVRQVDVWFVPASSPSTDSSNLGLLGKMAATACLFEPFRNAPTVAEIHGCLLKLYSLRAELLRKARREKRSVSEDELPLLWILSPSCSQRLLNGFSAKLSQDENWGEGVYFLPEFLRTALVAINQLPVSQDTLWLRVLGKRRTQQQAIEELLELPKESPWRRNILEILANWRINVDSSERLSNADRELIMNLSPAYFKWREEAVSEGRQEGIREGIREERRQMVENFLRVRFGEIDAELEAIIAPMLQLTPQVLTRLLFSLSREELLLWFGEGSGVEERFGEGKREKVENLLKVRFGEVDQELADKIAAMLELPHQELTPLLLTLSREELLEQLRGEHS</sequence>
<name>B4W301_9CYAN</name>
<dbReference type="RefSeq" id="WP_006105617.1">
    <property type="nucleotide sequence ID" value="NZ_DS989872.1"/>
</dbReference>
<accession>B4W301</accession>
<evidence type="ECO:0000313" key="2">
    <source>
        <dbReference type="Proteomes" id="UP000003835"/>
    </source>
</evidence>
<proteinExistence type="predicted"/>
<keyword evidence="2" id="KW-1185">Reference proteome</keyword>
<reference evidence="1 2" key="1">
    <citation type="submission" date="2008-07" db="EMBL/GenBank/DDBJ databases">
        <authorList>
            <person name="Tandeau de Marsac N."/>
            <person name="Ferriera S."/>
            <person name="Johnson J."/>
            <person name="Kravitz S."/>
            <person name="Beeson K."/>
            <person name="Sutton G."/>
            <person name="Rogers Y.-H."/>
            <person name="Friedman R."/>
            <person name="Frazier M."/>
            <person name="Venter J.C."/>
        </authorList>
    </citation>
    <scope>NUCLEOTIDE SEQUENCE [LARGE SCALE GENOMIC DNA]</scope>
    <source>
        <strain evidence="1 2">PCC 7420</strain>
    </source>
</reference>
<evidence type="ECO:0000313" key="1">
    <source>
        <dbReference type="EMBL" id="EDX71451.1"/>
    </source>
</evidence>
<dbReference type="STRING" id="118168.MC7420_17"/>
<organism evidence="1 2">
    <name type="scientific">Coleofasciculus chthonoplastes PCC 7420</name>
    <dbReference type="NCBI Taxonomy" id="118168"/>
    <lineage>
        <taxon>Bacteria</taxon>
        <taxon>Bacillati</taxon>
        <taxon>Cyanobacteriota</taxon>
        <taxon>Cyanophyceae</taxon>
        <taxon>Coleofasciculales</taxon>
        <taxon>Coleofasciculaceae</taxon>
        <taxon>Coleofasciculus</taxon>
    </lineage>
</organism>
<gene>
    <name evidence="1" type="ORF">MC7420_17</name>
</gene>